<reference evidence="1" key="2">
    <citation type="journal article" date="2023" name="IMA Fungus">
        <title>Comparative genomic study of the Penicillium genus elucidates a diverse pangenome and 15 lateral gene transfer events.</title>
        <authorList>
            <person name="Petersen C."/>
            <person name="Sorensen T."/>
            <person name="Nielsen M.R."/>
            <person name="Sondergaard T.E."/>
            <person name="Sorensen J.L."/>
            <person name="Fitzpatrick D.A."/>
            <person name="Frisvad J.C."/>
            <person name="Nielsen K.L."/>
        </authorList>
    </citation>
    <scope>NUCLEOTIDE SEQUENCE</scope>
    <source>
        <strain evidence="1">IBT 22155</strain>
    </source>
</reference>
<comment type="caution">
    <text evidence="1">The sequence shown here is derived from an EMBL/GenBank/DDBJ whole genome shotgun (WGS) entry which is preliminary data.</text>
</comment>
<gene>
    <name evidence="1" type="ORF">N7515_007118</name>
</gene>
<dbReference type="GeneID" id="81407032"/>
<organism evidence="1 2">
    <name type="scientific">Penicillium bovifimosum</name>
    <dbReference type="NCBI Taxonomy" id="126998"/>
    <lineage>
        <taxon>Eukaryota</taxon>
        <taxon>Fungi</taxon>
        <taxon>Dikarya</taxon>
        <taxon>Ascomycota</taxon>
        <taxon>Pezizomycotina</taxon>
        <taxon>Eurotiomycetes</taxon>
        <taxon>Eurotiomycetidae</taxon>
        <taxon>Eurotiales</taxon>
        <taxon>Aspergillaceae</taxon>
        <taxon>Penicillium</taxon>
    </lineage>
</organism>
<name>A0A9W9GXJ2_9EURO</name>
<dbReference type="RefSeq" id="XP_056521458.1">
    <property type="nucleotide sequence ID" value="XM_056667862.1"/>
</dbReference>
<dbReference type="Proteomes" id="UP001149079">
    <property type="component" value="Unassembled WGS sequence"/>
</dbReference>
<dbReference type="AlphaFoldDB" id="A0A9W9GXJ2"/>
<reference evidence="1" key="1">
    <citation type="submission" date="2022-11" db="EMBL/GenBank/DDBJ databases">
        <authorList>
            <person name="Petersen C."/>
        </authorList>
    </citation>
    <scope>NUCLEOTIDE SEQUENCE</scope>
    <source>
        <strain evidence="1">IBT 22155</strain>
    </source>
</reference>
<protein>
    <submittedName>
        <fullName evidence="1">Uncharacterized protein</fullName>
    </submittedName>
</protein>
<evidence type="ECO:0000313" key="1">
    <source>
        <dbReference type="EMBL" id="KAJ5131079.1"/>
    </source>
</evidence>
<dbReference type="EMBL" id="JAPQKL010000005">
    <property type="protein sequence ID" value="KAJ5131079.1"/>
    <property type="molecule type" value="Genomic_DNA"/>
</dbReference>
<keyword evidence="2" id="KW-1185">Reference proteome</keyword>
<accession>A0A9W9GXJ2</accession>
<proteinExistence type="predicted"/>
<evidence type="ECO:0000313" key="2">
    <source>
        <dbReference type="Proteomes" id="UP001149079"/>
    </source>
</evidence>
<sequence length="145" mass="15832">MLVIGPEKLSVLFSNASNSWLMLLSSARNGLIVSLSPPSYVPAHLRFQSGSRHLDVLFEYLLHLIPNPDEACLKRLASENPNAHTIILPDSVANPDAKTTAFEDDTALQQAASQYHAEDYGQLVIDYAPVYTSGRHTHSSTPCGD</sequence>